<name>A0A6I6ES73_9CLOT</name>
<dbReference type="AlphaFoldDB" id="A0A6I6ES73"/>
<evidence type="ECO:0000256" key="4">
    <source>
        <dbReference type="ARBA" id="ARBA00022692"/>
    </source>
</evidence>
<feature type="transmembrane region" description="Helical" evidence="7">
    <location>
        <begin position="107"/>
        <end position="134"/>
    </location>
</feature>
<keyword evidence="4 7" id="KW-0812">Transmembrane</keyword>
<evidence type="ECO:0000259" key="8">
    <source>
        <dbReference type="Pfam" id="PF04039"/>
    </source>
</evidence>
<evidence type="ECO:0000256" key="3">
    <source>
        <dbReference type="ARBA" id="ARBA00022475"/>
    </source>
</evidence>
<dbReference type="InterPro" id="IPR007182">
    <property type="entry name" value="MnhB"/>
</dbReference>
<proteinExistence type="inferred from homology"/>
<evidence type="ECO:0000256" key="5">
    <source>
        <dbReference type="ARBA" id="ARBA00022989"/>
    </source>
</evidence>
<sequence>MKDIILKEVSKLVIPFIQIFGVYVIFHGHLSPGGGFAGGTIIGASFILFRIVYGKEEAKSKFKYKFLMSILCTSTILYGVLKGYSFISGGSELNLPGPPLGTPGKILSGGFILPLNILVGAIVSITIYFFTAYLMKEKYRWKY</sequence>
<evidence type="ECO:0000256" key="2">
    <source>
        <dbReference type="ARBA" id="ARBA00009425"/>
    </source>
</evidence>
<organism evidence="9 10">
    <name type="scientific">Clostridium bovifaecis</name>
    <dbReference type="NCBI Taxonomy" id="2184719"/>
    <lineage>
        <taxon>Bacteria</taxon>
        <taxon>Bacillati</taxon>
        <taxon>Bacillota</taxon>
        <taxon>Clostridia</taxon>
        <taxon>Eubacteriales</taxon>
        <taxon>Clostridiaceae</taxon>
        <taxon>Clostridium</taxon>
    </lineage>
</organism>
<keyword evidence="5 7" id="KW-1133">Transmembrane helix</keyword>
<dbReference type="Pfam" id="PF04039">
    <property type="entry name" value="MnhB"/>
    <property type="match status" value="1"/>
</dbReference>
<dbReference type="EMBL" id="CP046522">
    <property type="protein sequence ID" value="QGU96622.1"/>
    <property type="molecule type" value="Genomic_DNA"/>
</dbReference>
<reference evidence="9 10" key="1">
    <citation type="submission" date="2019-12" db="EMBL/GenBank/DDBJ databases">
        <title>Genome sequenceing of Clostridium bovifaecis.</title>
        <authorList>
            <person name="Yao Y."/>
        </authorList>
    </citation>
    <scope>NUCLEOTIDE SEQUENCE [LARGE SCALE GENOMIC DNA]</scope>
    <source>
        <strain evidence="9 10">BXX</strain>
    </source>
</reference>
<evidence type="ECO:0000256" key="6">
    <source>
        <dbReference type="ARBA" id="ARBA00023136"/>
    </source>
</evidence>
<protein>
    <recommendedName>
        <fullName evidence="8">Na+/H+ antiporter MnhB subunit-related protein domain-containing protein</fullName>
    </recommendedName>
</protein>
<comment type="subcellular location">
    <subcellularLocation>
        <location evidence="1">Cell membrane</location>
        <topology evidence="1">Multi-pass membrane protein</topology>
    </subcellularLocation>
</comment>
<dbReference type="GO" id="GO:0005886">
    <property type="term" value="C:plasma membrane"/>
    <property type="evidence" value="ECO:0007669"/>
    <property type="project" value="UniProtKB-SubCell"/>
</dbReference>
<evidence type="ECO:0000313" key="9">
    <source>
        <dbReference type="EMBL" id="QGU96622.1"/>
    </source>
</evidence>
<feature type="transmembrane region" description="Helical" evidence="7">
    <location>
        <begin position="66"/>
        <end position="87"/>
    </location>
</feature>
<keyword evidence="6 7" id="KW-0472">Membrane</keyword>
<keyword evidence="3" id="KW-1003">Cell membrane</keyword>
<evidence type="ECO:0000256" key="1">
    <source>
        <dbReference type="ARBA" id="ARBA00004651"/>
    </source>
</evidence>
<comment type="similarity">
    <text evidence="2">Belongs to the CPA3 antiporters (TC 2.A.63) subunit B family.</text>
</comment>
<accession>A0A6I6ES73</accession>
<evidence type="ECO:0000256" key="7">
    <source>
        <dbReference type="SAM" id="Phobius"/>
    </source>
</evidence>
<keyword evidence="10" id="KW-1185">Reference proteome</keyword>
<dbReference type="Proteomes" id="UP000422764">
    <property type="component" value="Chromosome"/>
</dbReference>
<dbReference type="PANTHER" id="PTHR33932">
    <property type="entry name" value="NA(+)/H(+) ANTIPORTER SUBUNIT B"/>
    <property type="match status" value="1"/>
</dbReference>
<feature type="transmembrane region" description="Helical" evidence="7">
    <location>
        <begin position="36"/>
        <end position="54"/>
    </location>
</feature>
<feature type="domain" description="Na+/H+ antiporter MnhB subunit-related protein" evidence="8">
    <location>
        <begin position="5"/>
        <end position="127"/>
    </location>
</feature>
<dbReference type="PANTHER" id="PTHR33932:SF4">
    <property type="entry name" value="NA(+)_H(+) ANTIPORTER SUBUNIT B"/>
    <property type="match status" value="1"/>
</dbReference>
<dbReference type="InterPro" id="IPR050622">
    <property type="entry name" value="CPA3_antiporter_subunitB"/>
</dbReference>
<evidence type="ECO:0000313" key="10">
    <source>
        <dbReference type="Proteomes" id="UP000422764"/>
    </source>
</evidence>
<gene>
    <name evidence="9" type="ORF">GOM49_17375</name>
</gene>
<feature type="transmembrane region" description="Helical" evidence="7">
    <location>
        <begin position="12"/>
        <end position="30"/>
    </location>
</feature>